<evidence type="ECO:0008006" key="3">
    <source>
        <dbReference type="Google" id="ProtNLM"/>
    </source>
</evidence>
<dbReference type="Proteomes" id="UP000515563">
    <property type="component" value="Chromosome"/>
</dbReference>
<protein>
    <recommendedName>
        <fullName evidence="3">ESX-1 secretion-associated protein</fullName>
    </recommendedName>
</protein>
<gene>
    <name evidence="1" type="ORF">F1D05_33440</name>
</gene>
<sequence>MNDEKLVQYADDAYEAIRALNHGTFRALPAPLAYSVLGNLQAMGFGLAQLTGQLSGGLTESLTAYDVYDNNRDPKVSVAMAAEALRLAAASAQGTAELLAAAQLAINAQGYNVPDTDTDQEDQG</sequence>
<name>A0A7G6X6R1_9ACTN</name>
<keyword evidence="2" id="KW-1185">Reference proteome</keyword>
<accession>A0A7G6X6R1</accession>
<dbReference type="EMBL" id="CP043661">
    <property type="protein sequence ID" value="QNE21926.1"/>
    <property type="molecule type" value="Genomic_DNA"/>
</dbReference>
<evidence type="ECO:0000313" key="1">
    <source>
        <dbReference type="EMBL" id="QNE21926.1"/>
    </source>
</evidence>
<dbReference type="AlphaFoldDB" id="A0A7G6X6R1"/>
<dbReference type="RefSeq" id="WP_185444333.1">
    <property type="nucleotide sequence ID" value="NZ_CP043661.1"/>
</dbReference>
<reference evidence="2" key="1">
    <citation type="submission" date="2019-09" db="EMBL/GenBank/DDBJ databases">
        <title>Antimicrobial potential of Antarctic Bacteria.</title>
        <authorList>
            <person name="Benaud N."/>
            <person name="Edwards R.J."/>
            <person name="Ferrari B.C."/>
        </authorList>
    </citation>
    <scope>NUCLEOTIDE SEQUENCE [LARGE SCALE GENOMIC DNA]</scope>
    <source>
        <strain evidence="2">SPB151</strain>
    </source>
</reference>
<proteinExistence type="predicted"/>
<dbReference type="KEGG" id="kqi:F1D05_33440"/>
<organism evidence="1 2">
    <name type="scientific">Kribbella qitaiheensis</name>
    <dbReference type="NCBI Taxonomy" id="1544730"/>
    <lineage>
        <taxon>Bacteria</taxon>
        <taxon>Bacillati</taxon>
        <taxon>Actinomycetota</taxon>
        <taxon>Actinomycetes</taxon>
        <taxon>Propionibacteriales</taxon>
        <taxon>Kribbellaceae</taxon>
        <taxon>Kribbella</taxon>
    </lineage>
</organism>
<evidence type="ECO:0000313" key="2">
    <source>
        <dbReference type="Proteomes" id="UP000515563"/>
    </source>
</evidence>
<reference evidence="1 2" key="2">
    <citation type="journal article" date="2020" name="Microbiol. Resour. Announc.">
        <title>Antarctic desert soil bacteria exhibit high novel natural product potential, evaluated through long-read genome sequencing and comparative genomics.</title>
        <authorList>
            <person name="Benaud N."/>
            <person name="Edwards R.J."/>
            <person name="Amos T.G."/>
            <person name="D'Agostino P.M."/>
            <person name="Gutierrez-Chavez C."/>
            <person name="Montgomery K."/>
            <person name="Nicetic I."/>
            <person name="Ferrari B.C."/>
        </authorList>
    </citation>
    <scope>NUCLEOTIDE SEQUENCE [LARGE SCALE GENOMIC DNA]</scope>
    <source>
        <strain evidence="1 2">SPB151</strain>
    </source>
</reference>